<evidence type="ECO:0000313" key="1">
    <source>
        <dbReference type="EMBL" id="THU87271.1"/>
    </source>
</evidence>
<evidence type="ECO:0000313" key="2">
    <source>
        <dbReference type="Proteomes" id="UP000297245"/>
    </source>
</evidence>
<accession>A0A4S8LEN5</accession>
<gene>
    <name evidence="1" type="ORF">K435DRAFT_624408</name>
</gene>
<sequence>TIALAHKLGSEEILINCMTPGFTTTRSNGYHEKGKTTDQAAQFADQWTLLGPPED</sequence>
<dbReference type="EMBL" id="ML179457">
    <property type="protein sequence ID" value="THU87271.1"/>
    <property type="molecule type" value="Genomic_DNA"/>
</dbReference>
<protein>
    <recommendedName>
        <fullName evidence="3">NAD(P)-binding protein</fullName>
    </recommendedName>
</protein>
<proteinExistence type="predicted"/>
<reference evidence="1 2" key="1">
    <citation type="journal article" date="2019" name="Nat. Ecol. Evol.">
        <title>Megaphylogeny resolves global patterns of mushroom evolution.</title>
        <authorList>
            <person name="Varga T."/>
            <person name="Krizsan K."/>
            <person name="Foldi C."/>
            <person name="Dima B."/>
            <person name="Sanchez-Garcia M."/>
            <person name="Sanchez-Ramirez S."/>
            <person name="Szollosi G.J."/>
            <person name="Szarkandi J.G."/>
            <person name="Papp V."/>
            <person name="Albert L."/>
            <person name="Andreopoulos W."/>
            <person name="Angelini C."/>
            <person name="Antonin V."/>
            <person name="Barry K.W."/>
            <person name="Bougher N.L."/>
            <person name="Buchanan P."/>
            <person name="Buyck B."/>
            <person name="Bense V."/>
            <person name="Catcheside P."/>
            <person name="Chovatia M."/>
            <person name="Cooper J."/>
            <person name="Damon W."/>
            <person name="Desjardin D."/>
            <person name="Finy P."/>
            <person name="Geml J."/>
            <person name="Haridas S."/>
            <person name="Hughes K."/>
            <person name="Justo A."/>
            <person name="Karasinski D."/>
            <person name="Kautmanova I."/>
            <person name="Kiss B."/>
            <person name="Kocsube S."/>
            <person name="Kotiranta H."/>
            <person name="LaButti K.M."/>
            <person name="Lechner B.E."/>
            <person name="Liimatainen K."/>
            <person name="Lipzen A."/>
            <person name="Lukacs Z."/>
            <person name="Mihaltcheva S."/>
            <person name="Morgado L.N."/>
            <person name="Niskanen T."/>
            <person name="Noordeloos M.E."/>
            <person name="Ohm R.A."/>
            <person name="Ortiz-Santana B."/>
            <person name="Ovrebo C."/>
            <person name="Racz N."/>
            <person name="Riley R."/>
            <person name="Savchenko A."/>
            <person name="Shiryaev A."/>
            <person name="Soop K."/>
            <person name="Spirin V."/>
            <person name="Szebenyi C."/>
            <person name="Tomsovsky M."/>
            <person name="Tulloss R.E."/>
            <person name="Uehling J."/>
            <person name="Grigoriev I.V."/>
            <person name="Vagvolgyi C."/>
            <person name="Papp T."/>
            <person name="Martin F.M."/>
            <person name="Miettinen O."/>
            <person name="Hibbett D.S."/>
            <person name="Nagy L.G."/>
        </authorList>
    </citation>
    <scope>NUCLEOTIDE SEQUENCE [LARGE SCALE GENOMIC DNA]</scope>
    <source>
        <strain evidence="1 2">CBS 962.96</strain>
    </source>
</reference>
<feature type="non-terminal residue" evidence="1">
    <location>
        <position position="1"/>
    </location>
</feature>
<feature type="non-terminal residue" evidence="1">
    <location>
        <position position="55"/>
    </location>
</feature>
<dbReference type="Proteomes" id="UP000297245">
    <property type="component" value="Unassembled WGS sequence"/>
</dbReference>
<dbReference type="OrthoDB" id="1933717at2759"/>
<keyword evidence="2" id="KW-1185">Reference proteome</keyword>
<name>A0A4S8LEN5_DENBC</name>
<dbReference type="AlphaFoldDB" id="A0A4S8LEN5"/>
<organism evidence="1 2">
    <name type="scientific">Dendrothele bispora (strain CBS 962.96)</name>
    <dbReference type="NCBI Taxonomy" id="1314807"/>
    <lineage>
        <taxon>Eukaryota</taxon>
        <taxon>Fungi</taxon>
        <taxon>Dikarya</taxon>
        <taxon>Basidiomycota</taxon>
        <taxon>Agaricomycotina</taxon>
        <taxon>Agaricomycetes</taxon>
        <taxon>Agaricomycetidae</taxon>
        <taxon>Agaricales</taxon>
        <taxon>Agaricales incertae sedis</taxon>
        <taxon>Dendrothele</taxon>
    </lineage>
</organism>
<evidence type="ECO:0008006" key="3">
    <source>
        <dbReference type="Google" id="ProtNLM"/>
    </source>
</evidence>